<name>A0ABR2I826_9EUKA</name>
<feature type="region of interest" description="Disordered" evidence="1">
    <location>
        <begin position="137"/>
        <end position="156"/>
    </location>
</feature>
<keyword evidence="3" id="KW-1185">Reference proteome</keyword>
<dbReference type="Pfam" id="PF04749">
    <property type="entry name" value="PLAC8"/>
    <property type="match status" value="1"/>
</dbReference>
<sequence>MMKFTKACQKGKFEANLFDCSADYGICCYSTWCYPCALSYAWADVRDEDCTICHFYSFEIYIKSNIRKARGMRPDYCKDKRASTFCPCCSLTQDIREIQFIKNEIRASNQEPSNFINFDGSMIDETPLYPFNQVDIPNQNKKPPQTESLLATNTFL</sequence>
<dbReference type="InterPro" id="IPR006461">
    <property type="entry name" value="PLAC_motif_containing"/>
</dbReference>
<accession>A0ABR2I826</accession>
<dbReference type="EMBL" id="JAPFFF010000019">
    <property type="protein sequence ID" value="KAK8858324.1"/>
    <property type="molecule type" value="Genomic_DNA"/>
</dbReference>
<reference evidence="2 3" key="1">
    <citation type="submission" date="2024-04" db="EMBL/GenBank/DDBJ databases">
        <title>Tritrichomonas musculus Genome.</title>
        <authorList>
            <person name="Alves-Ferreira E."/>
            <person name="Grigg M."/>
            <person name="Lorenzi H."/>
            <person name="Galac M."/>
        </authorList>
    </citation>
    <scope>NUCLEOTIDE SEQUENCE [LARGE SCALE GENOMIC DNA]</scope>
    <source>
        <strain evidence="2 3">EAF2021</strain>
    </source>
</reference>
<evidence type="ECO:0000313" key="3">
    <source>
        <dbReference type="Proteomes" id="UP001470230"/>
    </source>
</evidence>
<evidence type="ECO:0000313" key="2">
    <source>
        <dbReference type="EMBL" id="KAK8858324.1"/>
    </source>
</evidence>
<gene>
    <name evidence="2" type="ORF">M9Y10_013427</name>
</gene>
<protein>
    <submittedName>
        <fullName evidence="2">Placenta-specific protein 8 protein</fullName>
    </submittedName>
</protein>
<organism evidence="2 3">
    <name type="scientific">Tritrichomonas musculus</name>
    <dbReference type="NCBI Taxonomy" id="1915356"/>
    <lineage>
        <taxon>Eukaryota</taxon>
        <taxon>Metamonada</taxon>
        <taxon>Parabasalia</taxon>
        <taxon>Tritrichomonadida</taxon>
        <taxon>Tritrichomonadidae</taxon>
        <taxon>Tritrichomonas</taxon>
    </lineage>
</organism>
<dbReference type="Proteomes" id="UP001470230">
    <property type="component" value="Unassembled WGS sequence"/>
</dbReference>
<proteinExistence type="predicted"/>
<comment type="caution">
    <text evidence="2">The sequence shown here is derived from an EMBL/GenBank/DDBJ whole genome shotgun (WGS) entry which is preliminary data.</text>
</comment>
<evidence type="ECO:0000256" key="1">
    <source>
        <dbReference type="SAM" id="MobiDB-lite"/>
    </source>
</evidence>